<accession>A0ABT1LZ18</accession>
<name>A0ABT1LZ18_9MYCO</name>
<evidence type="ECO:0000313" key="2">
    <source>
        <dbReference type="Proteomes" id="UP001651690"/>
    </source>
</evidence>
<reference evidence="1 2" key="1">
    <citation type="submission" date="2022-06" db="EMBL/GenBank/DDBJ databases">
        <title>Mycolicibacterium sp. CAU 1645 isolated from seawater.</title>
        <authorList>
            <person name="Kim W."/>
        </authorList>
    </citation>
    <scope>NUCLEOTIDE SEQUENCE [LARGE SCALE GENOMIC DNA]</scope>
    <source>
        <strain evidence="1 2">CAU 1645</strain>
    </source>
</reference>
<keyword evidence="2" id="KW-1185">Reference proteome</keyword>
<gene>
    <name evidence="1" type="ORF">NM203_01480</name>
</gene>
<proteinExistence type="predicted"/>
<dbReference type="EMBL" id="JANDBD010000001">
    <property type="protein sequence ID" value="MCP9270852.1"/>
    <property type="molecule type" value="Genomic_DNA"/>
</dbReference>
<organism evidence="1 2">
    <name type="scientific">Mycolicibacterium arenosum</name>
    <dbReference type="NCBI Taxonomy" id="2952157"/>
    <lineage>
        <taxon>Bacteria</taxon>
        <taxon>Bacillati</taxon>
        <taxon>Actinomycetota</taxon>
        <taxon>Actinomycetes</taxon>
        <taxon>Mycobacteriales</taxon>
        <taxon>Mycobacteriaceae</taxon>
        <taxon>Mycolicibacterium</taxon>
    </lineage>
</organism>
<dbReference type="RefSeq" id="WP_255057820.1">
    <property type="nucleotide sequence ID" value="NZ_JANDBD010000001.1"/>
</dbReference>
<dbReference type="Proteomes" id="UP001651690">
    <property type="component" value="Unassembled WGS sequence"/>
</dbReference>
<comment type="caution">
    <text evidence="1">The sequence shown here is derived from an EMBL/GenBank/DDBJ whole genome shotgun (WGS) entry which is preliminary data.</text>
</comment>
<protein>
    <submittedName>
        <fullName evidence="1">ESX-1 secretion-associated protein</fullName>
    </submittedName>
</protein>
<dbReference type="InterPro" id="IPR022536">
    <property type="entry name" value="EspC"/>
</dbReference>
<evidence type="ECO:0000313" key="1">
    <source>
        <dbReference type="EMBL" id="MCP9270852.1"/>
    </source>
</evidence>
<sequence length="107" mass="11507">MTDPLHVDPDGVRNLARVQSDVASALDAAIGVSASEIAGFEQRYGPIAEPARNPFREILAVRADLLNTLSRTSSELAERLTAAAREYERGDDAEAAALREAGLDDER</sequence>
<dbReference type="Pfam" id="PF10824">
    <property type="entry name" value="T7SS_ESX_EspC"/>
    <property type="match status" value="1"/>
</dbReference>